<dbReference type="Proteomes" id="UP000001058">
    <property type="component" value="Unassembled WGS sequence"/>
</dbReference>
<keyword evidence="6" id="KW-1185">Reference proteome</keyword>
<dbReference type="OrthoDB" id="410044at2759"/>
<evidence type="ECO:0000256" key="1">
    <source>
        <dbReference type="ARBA" id="ARBA00022884"/>
    </source>
</evidence>
<accession>D8TMQ3</accession>
<feature type="compositionally biased region" description="Low complexity" evidence="3">
    <location>
        <begin position="539"/>
        <end position="550"/>
    </location>
</feature>
<feature type="compositionally biased region" description="Pro residues" evidence="3">
    <location>
        <begin position="242"/>
        <end position="295"/>
    </location>
</feature>
<gene>
    <name evidence="5" type="ORF">VOLCADRAFT_116517</name>
</gene>
<dbReference type="SMART" id="SM00360">
    <property type="entry name" value="RRM"/>
    <property type="match status" value="2"/>
</dbReference>
<evidence type="ECO:0000256" key="3">
    <source>
        <dbReference type="SAM" id="MobiDB-lite"/>
    </source>
</evidence>
<name>D8TMQ3_VOLCA</name>
<dbReference type="PROSITE" id="PS50102">
    <property type="entry name" value="RRM"/>
    <property type="match status" value="2"/>
</dbReference>
<feature type="compositionally biased region" description="Low complexity" evidence="3">
    <location>
        <begin position="480"/>
        <end position="524"/>
    </location>
</feature>
<feature type="compositionally biased region" description="Low complexity" evidence="3">
    <location>
        <begin position="374"/>
        <end position="386"/>
    </location>
</feature>
<dbReference type="KEGG" id="vcn:VOLCADRAFT_116517"/>
<dbReference type="InterPro" id="IPR000504">
    <property type="entry name" value="RRM_dom"/>
</dbReference>
<feature type="compositionally biased region" description="Low complexity" evidence="3">
    <location>
        <begin position="411"/>
        <end position="448"/>
    </location>
</feature>
<dbReference type="InParanoid" id="D8TMQ3"/>
<evidence type="ECO:0000256" key="2">
    <source>
        <dbReference type="PROSITE-ProRule" id="PRU00176"/>
    </source>
</evidence>
<dbReference type="CDD" id="cd00590">
    <property type="entry name" value="RRM_SF"/>
    <property type="match status" value="1"/>
</dbReference>
<dbReference type="GeneID" id="9620723"/>
<keyword evidence="1 2" id="KW-0694">RNA-binding</keyword>
<dbReference type="SUPFAM" id="SSF54928">
    <property type="entry name" value="RNA-binding domain, RBD"/>
    <property type="match status" value="1"/>
</dbReference>
<dbReference type="InterPro" id="IPR035979">
    <property type="entry name" value="RBD_domain_sf"/>
</dbReference>
<feature type="domain" description="RRM" evidence="4">
    <location>
        <begin position="7"/>
        <end position="83"/>
    </location>
</feature>
<dbReference type="STRING" id="3068.D8TMQ3"/>
<evidence type="ECO:0000313" key="5">
    <source>
        <dbReference type="EMBL" id="EFJ51166.1"/>
    </source>
</evidence>
<feature type="compositionally biased region" description="Polar residues" evidence="3">
    <location>
        <begin position="317"/>
        <end position="347"/>
    </location>
</feature>
<feature type="compositionally biased region" description="Pro residues" evidence="3">
    <location>
        <begin position="525"/>
        <end position="538"/>
    </location>
</feature>
<feature type="region of interest" description="Disordered" evidence="3">
    <location>
        <begin position="242"/>
        <end position="575"/>
    </location>
</feature>
<sequence length="575" mass="60443">MSLWGCEELYVTGLPADVTEPELRGLFGTHGTVKEAVIVNKKGPSGPNAPQSMAAHADAVKAKKALHKYDWMGKQISVKWSHNQRVLWVTNLHESVTNEVLQSAFAQFGAVSKAVVACDAPNNTSKGWGFVAFENKRFAVKALDAIRQRPFLIGAGLRPVVADWARNEEVVEGFSEENAARFPPPHSKEDMQGGRLLGLRAEYEALRLLIKNCLAEAEKQIIVTGNAPRLAHMLLSDPFFAPPPGYMQPPPPRPPMGPAPPPPHGHMGGPPPMGPPPMGPPPPYNYPPPGPPSGPGPMKRDGESFHHVPPPSKRAMTGNQADRFNPNPNTQSKPEQQQAGQPSQRSNAAFVRGGELHTVNQGESGAIQQAQAEGGTAPPAAGSKPPGSHDHGGIGFSGSSTPAGGAGQGKGPASAGAPQGGSQAPYTTYQYPYSSQQGGQAPPSAQGAGTYGSGAPPSYQQPQQHQQQYGSYGAPPPSTPGQAPQQASYQQPAGAYAPTSDQQQYQYGSYNGYNYYQQQSTQPGQAPPYPGGPPPSGPSPSGHPGQQQPPYGAPPPQQSMYSAPPPGLPGQGYYS</sequence>
<feature type="compositionally biased region" description="Pro residues" evidence="3">
    <location>
        <begin position="551"/>
        <end position="568"/>
    </location>
</feature>
<dbReference type="RefSeq" id="XP_002947633.1">
    <property type="nucleotide sequence ID" value="XM_002947587.1"/>
</dbReference>
<dbReference type="Pfam" id="PF00076">
    <property type="entry name" value="RRM_1"/>
    <property type="match status" value="2"/>
</dbReference>
<organism evidence="6">
    <name type="scientific">Volvox carteri f. nagariensis</name>
    <dbReference type="NCBI Taxonomy" id="3068"/>
    <lineage>
        <taxon>Eukaryota</taxon>
        <taxon>Viridiplantae</taxon>
        <taxon>Chlorophyta</taxon>
        <taxon>core chlorophytes</taxon>
        <taxon>Chlorophyceae</taxon>
        <taxon>CS clade</taxon>
        <taxon>Chlamydomonadales</taxon>
        <taxon>Volvocaceae</taxon>
        <taxon>Volvox</taxon>
    </lineage>
</organism>
<feature type="compositionally biased region" description="Polar residues" evidence="3">
    <location>
        <begin position="358"/>
        <end position="371"/>
    </location>
</feature>
<feature type="domain" description="RRM" evidence="4">
    <location>
        <begin position="85"/>
        <end position="167"/>
    </location>
</feature>
<evidence type="ECO:0000259" key="4">
    <source>
        <dbReference type="PROSITE" id="PS50102"/>
    </source>
</evidence>
<feature type="compositionally biased region" description="Low complexity" evidence="3">
    <location>
        <begin position="456"/>
        <end position="473"/>
    </location>
</feature>
<dbReference type="PANTHER" id="PTHR23189">
    <property type="entry name" value="RNA RECOGNITION MOTIF-CONTAINING"/>
    <property type="match status" value="1"/>
</dbReference>
<reference evidence="5 6" key="1">
    <citation type="journal article" date="2010" name="Science">
        <title>Genomic analysis of organismal complexity in the multicellular green alga Volvox carteri.</title>
        <authorList>
            <person name="Prochnik S.E."/>
            <person name="Umen J."/>
            <person name="Nedelcu A.M."/>
            <person name="Hallmann A."/>
            <person name="Miller S.M."/>
            <person name="Nishii I."/>
            <person name="Ferris P."/>
            <person name="Kuo A."/>
            <person name="Mitros T."/>
            <person name="Fritz-Laylin L.K."/>
            <person name="Hellsten U."/>
            <person name="Chapman J."/>
            <person name="Simakov O."/>
            <person name="Rensing S.A."/>
            <person name="Terry A."/>
            <person name="Pangilinan J."/>
            <person name="Kapitonov V."/>
            <person name="Jurka J."/>
            <person name="Salamov A."/>
            <person name="Shapiro H."/>
            <person name="Schmutz J."/>
            <person name="Grimwood J."/>
            <person name="Lindquist E."/>
            <person name="Lucas S."/>
            <person name="Grigoriev I.V."/>
            <person name="Schmitt R."/>
            <person name="Kirk D."/>
            <person name="Rokhsar D.S."/>
        </authorList>
    </citation>
    <scope>NUCLEOTIDE SEQUENCE [LARGE SCALE GENOMIC DNA]</scope>
    <source>
        <strain evidence="6">f. Nagariensis / Eve</strain>
    </source>
</reference>
<evidence type="ECO:0000313" key="6">
    <source>
        <dbReference type="Proteomes" id="UP000001058"/>
    </source>
</evidence>
<dbReference type="EMBL" id="GL378328">
    <property type="protein sequence ID" value="EFJ51166.1"/>
    <property type="molecule type" value="Genomic_DNA"/>
</dbReference>
<dbReference type="Gene3D" id="3.30.70.330">
    <property type="match status" value="2"/>
</dbReference>
<protein>
    <recommendedName>
        <fullName evidence="4">RRM domain-containing protein</fullName>
    </recommendedName>
</protein>
<dbReference type="InterPro" id="IPR012677">
    <property type="entry name" value="Nucleotide-bd_a/b_plait_sf"/>
</dbReference>
<dbReference type="eggNOG" id="KOG0115">
    <property type="taxonomic scope" value="Eukaryota"/>
</dbReference>
<dbReference type="AlphaFoldDB" id="D8TMQ3"/>
<dbReference type="GO" id="GO:0003723">
    <property type="term" value="F:RNA binding"/>
    <property type="evidence" value="ECO:0007669"/>
    <property type="project" value="UniProtKB-UniRule"/>
</dbReference>
<proteinExistence type="predicted"/>